<feature type="domain" description="Response regulatory" evidence="2">
    <location>
        <begin position="9"/>
        <end position="135"/>
    </location>
</feature>
<dbReference type="PANTHER" id="PTHR44520:SF2">
    <property type="entry name" value="RESPONSE REGULATOR RCP1"/>
    <property type="match status" value="1"/>
</dbReference>
<dbReference type="Proteomes" id="UP000277577">
    <property type="component" value="Chromosome"/>
</dbReference>
<gene>
    <name evidence="4" type="primary">rcp1_1</name>
    <name evidence="3" type="ORF">Lche_3022</name>
    <name evidence="4" type="ORF">NCTC11976_00553</name>
</gene>
<dbReference type="PROSITE" id="PS50110">
    <property type="entry name" value="RESPONSE_REGULATORY"/>
    <property type="match status" value="1"/>
</dbReference>
<feature type="modified residue" description="4-aspartylphosphate" evidence="1">
    <location>
        <position position="68"/>
    </location>
</feature>
<evidence type="ECO:0000313" key="5">
    <source>
        <dbReference type="Proteomes" id="UP000054921"/>
    </source>
</evidence>
<evidence type="ECO:0000313" key="6">
    <source>
        <dbReference type="Proteomes" id="UP000277577"/>
    </source>
</evidence>
<evidence type="ECO:0000313" key="4">
    <source>
        <dbReference type="EMBL" id="VEB33867.1"/>
    </source>
</evidence>
<accession>A0A0W0SC19</accession>
<dbReference type="PATRIC" id="fig|28084.5.peg.3282"/>
<keyword evidence="6" id="KW-1185">Reference proteome</keyword>
<dbReference type="SMART" id="SM00448">
    <property type="entry name" value="REC"/>
    <property type="match status" value="1"/>
</dbReference>
<reference evidence="4 6" key="2">
    <citation type="submission" date="2018-12" db="EMBL/GenBank/DDBJ databases">
        <authorList>
            <consortium name="Pathogen Informatics"/>
        </authorList>
    </citation>
    <scope>NUCLEOTIDE SEQUENCE [LARGE SCALE GENOMIC DNA]</scope>
    <source>
        <strain evidence="4 6">NCTC11976</strain>
    </source>
</reference>
<organism evidence="3 5">
    <name type="scientific">Legionella cherrii</name>
    <dbReference type="NCBI Taxonomy" id="28084"/>
    <lineage>
        <taxon>Bacteria</taxon>
        <taxon>Pseudomonadati</taxon>
        <taxon>Pseudomonadota</taxon>
        <taxon>Gammaproteobacteria</taxon>
        <taxon>Legionellales</taxon>
        <taxon>Legionellaceae</taxon>
        <taxon>Legionella</taxon>
    </lineage>
</organism>
<dbReference type="CDD" id="cd17557">
    <property type="entry name" value="REC_Rcp-like"/>
    <property type="match status" value="1"/>
</dbReference>
<keyword evidence="1" id="KW-0597">Phosphoprotein</keyword>
<dbReference type="InterPro" id="IPR011006">
    <property type="entry name" value="CheY-like_superfamily"/>
</dbReference>
<proteinExistence type="predicted"/>
<dbReference type="EMBL" id="LNXW01000013">
    <property type="protein sequence ID" value="KTC81002.1"/>
    <property type="molecule type" value="Genomic_DNA"/>
</dbReference>
<dbReference type="GO" id="GO:0000160">
    <property type="term" value="P:phosphorelay signal transduction system"/>
    <property type="evidence" value="ECO:0007669"/>
    <property type="project" value="InterPro"/>
</dbReference>
<dbReference type="Pfam" id="PF00072">
    <property type="entry name" value="Response_reg"/>
    <property type="match status" value="1"/>
</dbReference>
<protein>
    <submittedName>
        <fullName evidence="3">Two-component response regulator</fullName>
    </submittedName>
</protein>
<evidence type="ECO:0000259" key="2">
    <source>
        <dbReference type="PROSITE" id="PS50110"/>
    </source>
</evidence>
<reference evidence="3 5" key="1">
    <citation type="submission" date="2015-11" db="EMBL/GenBank/DDBJ databases">
        <title>Genomic analysis of 38 Legionella species identifies large and diverse effector repertoires.</title>
        <authorList>
            <person name="Burstein D."/>
            <person name="Amaro F."/>
            <person name="Zusman T."/>
            <person name="Lifshitz Z."/>
            <person name="Cohen O."/>
            <person name="Gilbert J.A."/>
            <person name="Pupko T."/>
            <person name="Shuman H.A."/>
            <person name="Segal G."/>
        </authorList>
    </citation>
    <scope>NUCLEOTIDE SEQUENCE [LARGE SCALE GENOMIC DNA]</scope>
    <source>
        <strain evidence="3 5">ORW</strain>
    </source>
</reference>
<dbReference type="Gene3D" id="3.40.50.2300">
    <property type="match status" value="1"/>
</dbReference>
<dbReference type="PANTHER" id="PTHR44520">
    <property type="entry name" value="RESPONSE REGULATOR RCP1-RELATED"/>
    <property type="match status" value="1"/>
</dbReference>
<sequence length="150" mass="17428">MYQLDKSIHFMLIDDDVIDIKDVQRTFKKNNIDNPLHIATNGLEALNKLLGLNGEKKIMPTPQIIILDINMPKMNGIEFMKNIRANKQLKSLLIFIFTTSNSEKDKMEAYNLNVAGYIVKPFQVSQFMEIISSLHHYWNLLEFPKDKSKD</sequence>
<dbReference type="InterPro" id="IPR001789">
    <property type="entry name" value="Sig_transdc_resp-reg_receiver"/>
</dbReference>
<name>A0A0W0SC19_9GAMM</name>
<dbReference type="AlphaFoldDB" id="A0A0W0SC19"/>
<evidence type="ECO:0000313" key="3">
    <source>
        <dbReference type="EMBL" id="KTC81002.1"/>
    </source>
</evidence>
<dbReference type="STRING" id="28084.Lche_3022"/>
<dbReference type="OrthoDB" id="9793549at2"/>
<dbReference type="RefSeq" id="WP_028381540.1">
    <property type="nucleotide sequence ID" value="NZ_CAAAIT010000006.1"/>
</dbReference>
<dbReference type="SUPFAM" id="SSF52172">
    <property type="entry name" value="CheY-like"/>
    <property type="match status" value="1"/>
</dbReference>
<dbReference type="InterPro" id="IPR052893">
    <property type="entry name" value="TCS_response_regulator"/>
</dbReference>
<evidence type="ECO:0000256" key="1">
    <source>
        <dbReference type="PROSITE-ProRule" id="PRU00169"/>
    </source>
</evidence>
<dbReference type="EMBL" id="LR134173">
    <property type="protein sequence ID" value="VEB33867.1"/>
    <property type="molecule type" value="Genomic_DNA"/>
</dbReference>
<dbReference type="Proteomes" id="UP000054921">
    <property type="component" value="Unassembled WGS sequence"/>
</dbReference>